<evidence type="ECO:0000313" key="5">
    <source>
        <dbReference type="EMBL" id="DAF57721.1"/>
    </source>
</evidence>
<feature type="transmembrane region" description="Helical" evidence="3">
    <location>
        <begin position="436"/>
        <end position="462"/>
    </location>
</feature>
<dbReference type="NCBIfam" id="TIGR02675">
    <property type="entry name" value="tape_meas_nterm"/>
    <property type="match status" value="1"/>
</dbReference>
<evidence type="ECO:0000259" key="4">
    <source>
        <dbReference type="Pfam" id="PF20155"/>
    </source>
</evidence>
<feature type="domain" description="Tape measure protein N-terminal" evidence="4">
    <location>
        <begin position="82"/>
        <end position="266"/>
    </location>
</feature>
<proteinExistence type="predicted"/>
<protein>
    <submittedName>
        <fullName evidence="5">Tail tape measure</fullName>
    </submittedName>
</protein>
<dbReference type="Pfam" id="PF20155">
    <property type="entry name" value="TMP_3"/>
    <property type="match status" value="1"/>
</dbReference>
<accession>A0A8S5T385</accession>
<keyword evidence="1" id="KW-1188">Viral release from host cell</keyword>
<evidence type="ECO:0000256" key="1">
    <source>
        <dbReference type="ARBA" id="ARBA00022465"/>
    </source>
</evidence>
<keyword evidence="1" id="KW-1245">Viral tail assembly</keyword>
<feature type="compositionally biased region" description="Gly residues" evidence="2">
    <location>
        <begin position="587"/>
        <end position="597"/>
    </location>
</feature>
<feature type="transmembrane region" description="Helical" evidence="3">
    <location>
        <begin position="300"/>
        <end position="319"/>
    </location>
</feature>
<reference evidence="5" key="1">
    <citation type="journal article" date="2021" name="Proc. Natl. Acad. Sci. U.S.A.">
        <title>A Catalog of Tens of Thousands of Viruses from Human Metagenomes Reveals Hidden Associations with Chronic Diseases.</title>
        <authorList>
            <person name="Tisza M.J."/>
            <person name="Buck C.B."/>
        </authorList>
    </citation>
    <scope>NUCLEOTIDE SEQUENCE</scope>
    <source>
        <strain evidence="5">Ct31P9</strain>
    </source>
</reference>
<dbReference type="GO" id="GO:0098003">
    <property type="term" value="P:viral tail assembly"/>
    <property type="evidence" value="ECO:0007669"/>
    <property type="project" value="UniProtKB-KW"/>
</dbReference>
<dbReference type="EMBL" id="BK032738">
    <property type="protein sequence ID" value="DAF57721.1"/>
    <property type="molecule type" value="Genomic_DNA"/>
</dbReference>
<dbReference type="InterPro" id="IPR013491">
    <property type="entry name" value="Tape_meas_N"/>
</dbReference>
<organism evidence="5">
    <name type="scientific">Myoviridae sp. ct31P9</name>
    <dbReference type="NCBI Taxonomy" id="2827657"/>
    <lineage>
        <taxon>Viruses</taxon>
        <taxon>Duplodnaviria</taxon>
        <taxon>Heunggongvirae</taxon>
        <taxon>Uroviricota</taxon>
        <taxon>Caudoviricetes</taxon>
    </lineage>
</organism>
<evidence type="ECO:0000256" key="2">
    <source>
        <dbReference type="SAM" id="MobiDB-lite"/>
    </source>
</evidence>
<sequence>MATINNYIKLSTNIPDAMDRAAQATRKASNGMNNLSDRMKKVASGSTAMSERMGGAFQMMIGSLAASAVTTALSTIQNGISSLMGTAEEYAGIQARMNLVTGSQQNAIILNERIYQSAQKARGGYLDMANAVSQLAMSAHDAFPDPREAVDFMEGVQKLFVIGGSSKEAQKNAMLQLTQGMASGQLQGDEFRSIAENAPLIENIIAKTMGVSRGELKQLAAEGKVTAEVIKKAIGENMEEINAQFETMPKRWGDHFTMIQNRALKAFTPVFEGLSQLANSDAVRQAVEGIAEALEALAPVFWIIVRGVDAAINTIVWAFSGMANFVRNHMVALKIAAVVLAGAITALVIPLASSAFAMGAAAVATVAKTVADWAETAALIAMTAAQDGLNVALAACPITWIIAGIVAIVALVFLAVDVFNYFADTSISVTGLVGGLFGILGGVIYNTVVFVWNIFAALANFFANVFRDPLAAVANLFIDIWNGIVGYVKAAVNAIIDLIGNIPGIKSVIGGAIDHIGENVLQAEHFAVSGGEVTVAQKMEYGNISEFAQTGYEIGDGIGDRIGDMLKTPDISNPGEYDASKIESGAGKDGVAGGSGGKEAAKNAKQTADNTKRIADKVDMTETEIKELRDAAVRSALSKFMKQNTVVNISNDVTINNDTDMDGFVSDLRKGIEQAVNGQRQGVGI</sequence>
<keyword evidence="3" id="KW-1133">Transmembrane helix</keyword>
<evidence type="ECO:0000256" key="3">
    <source>
        <dbReference type="SAM" id="Phobius"/>
    </source>
</evidence>
<keyword evidence="3" id="KW-0472">Membrane</keyword>
<feature type="region of interest" description="Disordered" evidence="2">
    <location>
        <begin position="573"/>
        <end position="609"/>
    </location>
</feature>
<feature type="transmembrane region" description="Helical" evidence="3">
    <location>
        <begin position="331"/>
        <end position="349"/>
    </location>
</feature>
<keyword evidence="3" id="KW-0812">Transmembrane</keyword>
<name>A0A8S5T385_9CAUD</name>
<feature type="transmembrane region" description="Helical" evidence="3">
    <location>
        <begin position="391"/>
        <end position="416"/>
    </location>
</feature>